<dbReference type="Proteomes" id="UP000295124">
    <property type="component" value="Unassembled WGS sequence"/>
</dbReference>
<evidence type="ECO:0008006" key="5">
    <source>
        <dbReference type="Google" id="ProtNLM"/>
    </source>
</evidence>
<sequence length="108" mass="11151">MRVRKLSLAAAGGVLLIGGLTAVPASADPQCLSGQVCFYRGGSLLAIRQPLSSFVCSTGGISNWDMIRNYSSVSQWSYSDGGCDNDPQLIGAGQTRSDLGADNSYSGG</sequence>
<evidence type="ECO:0000256" key="1">
    <source>
        <dbReference type="SAM" id="MobiDB-lite"/>
    </source>
</evidence>
<proteinExistence type="predicted"/>
<feature type="chain" id="PRO_5020818238" description="Peptidase inhibitor family I36" evidence="2">
    <location>
        <begin position="28"/>
        <end position="108"/>
    </location>
</feature>
<keyword evidence="4" id="KW-1185">Reference proteome</keyword>
<dbReference type="RefSeq" id="WP_132163968.1">
    <property type="nucleotide sequence ID" value="NZ_SMKX01000001.1"/>
</dbReference>
<gene>
    <name evidence="3" type="ORF">E1263_00155</name>
</gene>
<organism evidence="3 4">
    <name type="scientific">Kribbella antibiotica</name>
    <dbReference type="NCBI Taxonomy" id="190195"/>
    <lineage>
        <taxon>Bacteria</taxon>
        <taxon>Bacillati</taxon>
        <taxon>Actinomycetota</taxon>
        <taxon>Actinomycetes</taxon>
        <taxon>Propionibacteriales</taxon>
        <taxon>Kribbellaceae</taxon>
        <taxon>Kribbella</taxon>
    </lineage>
</organism>
<feature type="signal peptide" evidence="2">
    <location>
        <begin position="1"/>
        <end position="27"/>
    </location>
</feature>
<keyword evidence="2" id="KW-0732">Signal</keyword>
<evidence type="ECO:0000313" key="4">
    <source>
        <dbReference type="Proteomes" id="UP000295124"/>
    </source>
</evidence>
<protein>
    <recommendedName>
        <fullName evidence="5">Peptidase inhibitor family I36</fullName>
    </recommendedName>
</protein>
<evidence type="ECO:0000313" key="3">
    <source>
        <dbReference type="EMBL" id="TDD63402.1"/>
    </source>
</evidence>
<accession>A0A4R5A1S2</accession>
<evidence type="ECO:0000256" key="2">
    <source>
        <dbReference type="SAM" id="SignalP"/>
    </source>
</evidence>
<dbReference type="AlphaFoldDB" id="A0A4R5A1S2"/>
<name>A0A4R5A1S2_9ACTN</name>
<feature type="region of interest" description="Disordered" evidence="1">
    <location>
        <begin position="89"/>
        <end position="108"/>
    </location>
</feature>
<reference evidence="3 4" key="1">
    <citation type="submission" date="2019-03" db="EMBL/GenBank/DDBJ databases">
        <title>Draft genome sequences of novel Actinobacteria.</title>
        <authorList>
            <person name="Sahin N."/>
            <person name="Ay H."/>
            <person name="Saygin H."/>
        </authorList>
    </citation>
    <scope>NUCLEOTIDE SEQUENCE [LARGE SCALE GENOMIC DNA]</scope>
    <source>
        <strain evidence="3 4">JCM 13523</strain>
    </source>
</reference>
<dbReference type="EMBL" id="SMKX01000001">
    <property type="protein sequence ID" value="TDD63402.1"/>
    <property type="molecule type" value="Genomic_DNA"/>
</dbReference>
<comment type="caution">
    <text evidence="3">The sequence shown here is derived from an EMBL/GenBank/DDBJ whole genome shotgun (WGS) entry which is preliminary data.</text>
</comment>